<sequence>MAKPSAATLAKTAAEKAAMEARISKAAADLAVAAPSLASTKGKTYETWVMFEIAARLAISHKVKARNSAGKSTTTFRVRGGPGHIKSASEPPGKLPCHFELGSPQAREPLELHNSVEHVGLSDETHEFDVSAISKRYTSGLRKSAKGGPYKGPCALGLELKAYDDATTLDKAIARALLGTVVDLHPGAVVKSVKIEFRAKASDTYVERFGYPRAALLTTAWITPETRKFLEAYGIGSHPNVAPGHNEGDLDALASMIRPWL</sequence>
<keyword evidence="3" id="KW-1185">Reference proteome</keyword>
<proteinExistence type="predicted"/>
<dbReference type="OrthoDB" id="3684942at2"/>
<feature type="region of interest" description="Disordered" evidence="1">
    <location>
        <begin position="70"/>
        <end position="94"/>
    </location>
</feature>
<reference evidence="3" key="1">
    <citation type="submission" date="2016-10" db="EMBL/GenBank/DDBJ databases">
        <authorList>
            <person name="Varghese N."/>
            <person name="Submissions S."/>
        </authorList>
    </citation>
    <scope>NUCLEOTIDE SEQUENCE [LARGE SCALE GENOMIC DNA]</scope>
    <source>
        <strain evidence="3">CGMCC 1.6474</strain>
    </source>
</reference>
<dbReference type="EMBL" id="FOSV01000025">
    <property type="protein sequence ID" value="SFL79507.1"/>
    <property type="molecule type" value="Genomic_DNA"/>
</dbReference>
<dbReference type="STRING" id="414703.SAMN04488125_1253"/>
<accession>A0A1I4KM36</accession>
<gene>
    <name evidence="2" type="ORF">SAMN04488125_1253</name>
</gene>
<evidence type="ECO:0000313" key="2">
    <source>
        <dbReference type="EMBL" id="SFL79507.1"/>
    </source>
</evidence>
<name>A0A1I4KM36_9HYPH</name>
<protein>
    <submittedName>
        <fullName evidence="2">Uncharacterized protein</fullName>
    </submittedName>
</protein>
<dbReference type="AlphaFoldDB" id="A0A1I4KM36"/>
<dbReference type="RefSeq" id="WP_131803910.1">
    <property type="nucleotide sequence ID" value="NZ_FOSV01000025.1"/>
</dbReference>
<evidence type="ECO:0000256" key="1">
    <source>
        <dbReference type="SAM" id="MobiDB-lite"/>
    </source>
</evidence>
<organism evidence="2 3">
    <name type="scientific">Methylorubrum salsuginis</name>
    <dbReference type="NCBI Taxonomy" id="414703"/>
    <lineage>
        <taxon>Bacteria</taxon>
        <taxon>Pseudomonadati</taxon>
        <taxon>Pseudomonadota</taxon>
        <taxon>Alphaproteobacteria</taxon>
        <taxon>Hyphomicrobiales</taxon>
        <taxon>Methylobacteriaceae</taxon>
        <taxon>Methylorubrum</taxon>
    </lineage>
</organism>
<dbReference type="Proteomes" id="UP000198804">
    <property type="component" value="Unassembled WGS sequence"/>
</dbReference>
<evidence type="ECO:0000313" key="3">
    <source>
        <dbReference type="Proteomes" id="UP000198804"/>
    </source>
</evidence>